<dbReference type="AlphaFoldDB" id="A0A0F7ZPA1"/>
<dbReference type="SUPFAM" id="SSF53167">
    <property type="entry name" value="Purine and uridine phosphorylases"/>
    <property type="match status" value="1"/>
</dbReference>
<dbReference type="Gene3D" id="3.40.50.1580">
    <property type="entry name" value="Nucleoside phosphorylase domain"/>
    <property type="match status" value="1"/>
</dbReference>
<evidence type="ECO:0000259" key="1">
    <source>
        <dbReference type="Pfam" id="PF01048"/>
    </source>
</evidence>
<dbReference type="Proteomes" id="UP000054481">
    <property type="component" value="Unassembled WGS sequence"/>
</dbReference>
<feature type="domain" description="Nucleoside phosphorylase" evidence="1">
    <location>
        <begin position="21"/>
        <end position="138"/>
    </location>
</feature>
<proteinExistence type="predicted"/>
<evidence type="ECO:0000313" key="2">
    <source>
        <dbReference type="EMBL" id="KJZ75140.1"/>
    </source>
</evidence>
<dbReference type="GO" id="GO:0003824">
    <property type="term" value="F:catalytic activity"/>
    <property type="evidence" value="ECO:0007669"/>
    <property type="project" value="InterPro"/>
</dbReference>
<dbReference type="InterPro" id="IPR000845">
    <property type="entry name" value="Nucleoside_phosphorylase_d"/>
</dbReference>
<dbReference type="GO" id="GO:0009116">
    <property type="term" value="P:nucleoside metabolic process"/>
    <property type="evidence" value="ECO:0007669"/>
    <property type="project" value="InterPro"/>
</dbReference>
<dbReference type="PANTHER" id="PTHR46082:SF6">
    <property type="entry name" value="AAA+ ATPASE DOMAIN-CONTAINING PROTEIN-RELATED"/>
    <property type="match status" value="1"/>
</dbReference>
<name>A0A0F7ZPA1_9HYPO</name>
<dbReference type="Pfam" id="PF01048">
    <property type="entry name" value="PNP_UDP_1"/>
    <property type="match status" value="1"/>
</dbReference>
<evidence type="ECO:0000313" key="3">
    <source>
        <dbReference type="Proteomes" id="UP000054481"/>
    </source>
</evidence>
<dbReference type="InterPro" id="IPR053137">
    <property type="entry name" value="NLR-like"/>
</dbReference>
<dbReference type="InterPro" id="IPR035994">
    <property type="entry name" value="Nucleoside_phosphorylase_sf"/>
</dbReference>
<sequence>MPSNCSTASAQRPSHREEFEVAIICALSLEYDAVIHLFDEFWDEHDDHYGKSPGDLNIYTTGRVGRHNVVLALLPQMGKAHAAGAAASMRSSYCNVKIALLVGVCGAVPRSQNVEILLGDVIISKTVVQYDFGRRYPDRFIGKNTALDSLSRPNKRVRNLLAVLETDRGRDRLEAHAAYFLQQLQAKAADSGRPARYGYPGMAKDELFESSYRHKHNGSPSCVCRGCFVDSDPVCDEALTSSCAELGCDDGHLVTRERLQATATVKPHSLSLVRPAIHLGAVASGDGVMKSATHRDKISREASVIAFEMEGAGVWDEMPSIVIKGVCDYADTHKHKGWQDFSAATAASVSKAILELYI</sequence>
<dbReference type="EMBL" id="KQ030520">
    <property type="protein sequence ID" value="KJZ75140.1"/>
    <property type="molecule type" value="Genomic_DNA"/>
</dbReference>
<keyword evidence="3" id="KW-1185">Reference proteome</keyword>
<gene>
    <name evidence="2" type="ORF">HIM_05626</name>
</gene>
<dbReference type="OrthoDB" id="4925214at2759"/>
<accession>A0A0F7ZPA1</accession>
<protein>
    <recommendedName>
        <fullName evidence="1">Nucleoside phosphorylase domain-containing protein</fullName>
    </recommendedName>
</protein>
<organism evidence="2 3">
    <name type="scientific">Hirsutella minnesotensis 3608</name>
    <dbReference type="NCBI Taxonomy" id="1043627"/>
    <lineage>
        <taxon>Eukaryota</taxon>
        <taxon>Fungi</taxon>
        <taxon>Dikarya</taxon>
        <taxon>Ascomycota</taxon>
        <taxon>Pezizomycotina</taxon>
        <taxon>Sordariomycetes</taxon>
        <taxon>Hypocreomycetidae</taxon>
        <taxon>Hypocreales</taxon>
        <taxon>Ophiocordycipitaceae</taxon>
        <taxon>Hirsutella</taxon>
    </lineage>
</organism>
<dbReference type="PANTHER" id="PTHR46082">
    <property type="entry name" value="ATP/GTP-BINDING PROTEIN-RELATED"/>
    <property type="match status" value="1"/>
</dbReference>
<reference evidence="2 3" key="1">
    <citation type="journal article" date="2014" name="Genome Biol. Evol.">
        <title>Comparative genomics and transcriptomics analyses reveal divergent lifestyle features of nematode endoparasitic fungus Hirsutella minnesotensis.</title>
        <authorList>
            <person name="Lai Y."/>
            <person name="Liu K."/>
            <person name="Zhang X."/>
            <person name="Zhang X."/>
            <person name="Li K."/>
            <person name="Wang N."/>
            <person name="Shu C."/>
            <person name="Wu Y."/>
            <person name="Wang C."/>
            <person name="Bushley K.E."/>
            <person name="Xiang M."/>
            <person name="Liu X."/>
        </authorList>
    </citation>
    <scope>NUCLEOTIDE SEQUENCE [LARGE SCALE GENOMIC DNA]</scope>
    <source>
        <strain evidence="2 3">3608</strain>
    </source>
</reference>